<reference evidence="1 2" key="1">
    <citation type="submission" date="2023-03" db="EMBL/GenBank/DDBJ databases">
        <title>WGS of Methanotrichaceae archaeon Mx.</title>
        <authorList>
            <person name="Sorokin D.Y."/>
            <person name="Merkel A.Y."/>
        </authorList>
    </citation>
    <scope>NUCLEOTIDE SEQUENCE [LARGE SCALE GENOMIC DNA]</scope>
    <source>
        <strain evidence="1 2">Mx</strain>
    </source>
</reference>
<dbReference type="RefSeq" id="WP_316965449.1">
    <property type="nucleotide sequence ID" value="NZ_JARFPK010000002.1"/>
</dbReference>
<dbReference type="Proteomes" id="UP001220010">
    <property type="component" value="Unassembled WGS sequence"/>
</dbReference>
<dbReference type="EMBL" id="JARFPK010000002">
    <property type="protein sequence ID" value="MDF0589687.1"/>
    <property type="molecule type" value="Genomic_DNA"/>
</dbReference>
<protein>
    <submittedName>
        <fullName evidence="1">Uncharacterized protein</fullName>
    </submittedName>
</protein>
<evidence type="ECO:0000313" key="2">
    <source>
        <dbReference type="Proteomes" id="UP001220010"/>
    </source>
</evidence>
<sequence>MKLRLNPIIIIMVLLMLAGLSYPVMSQCIYDVRDFDVTPEYGYLDFNYSARIGASGDRYDCHHSLAFGEFQMVLTIYDGDTLLREERSPIRRLNEEERTNKLSDPFNFGPYNFQRHFGVERTSNASYELTILRSGIEVAKISRKGPIVQPPVMQNVQFDEKLYFFEDLAVTVSFMDMPGLNPRAHLTISGPLNDDNTVNWNTGASSCIRQGDIYSCQISQPIASFPISSFRDGGDFSFFLNYNNLRMNIQEGPYDFMVVSYSPTIIEPIYIPDRLDYTDFIISAYVLDEGMKLIGGRPTGSVAELIISHPEKGSISYNNSHPRIEASYMIFEWDKEMIPFDKTDVDLSNPDKGGQDFVGRLVYHNSNWDYKSESEPLNFTVVEEIPRLDPPLKDQVVYVQSGQVTNKELIAIVSFSKGQGSMVLGLKGPELDTAQETAGTSLGGNRYRYNWQIPFDETHAGNNYTLSFDFLHPDLPGGAHMFDDIELSLRTISIVYSNESVSPISGLWNNSYTYEVTVDSSVESDTVLQIYDPCSREWRSLSSKPLLTGRSILNWEIRPFYQCSNIEGSNSMYRFKTSFAGIEYISNPPYFGPIIETDNNEHPPRDPDPRLVFIDYDPEISVREASKTYQKVRAQVESPLGQGDMRLGITGPDMHFEETSSGISMGSNRYTYSWSIPFMPENAGNHTISLYFVHPDLKDGGHTFPEGTMNVIVDYDAEEPQLVDLIYNPLILIEDDHISEQMIHAEVFSPAGQGELQLNLSGRGKLVVEKSRGADLGDGLYKYTWSVPFDRSNGGNEYKISLTYLLEGVSYSFGDRLMAVALKNDQIPEIWEPTLILEYDRTLYLPPDGQKDQNIRSTVNYSPGMGRLNINISGPGIHFIDSKEGRMLNGQRYVYEWTVPFNASHLDTSYVIALSYSHPSLPGGEYSFADRMMRVEPSLPTNITHSSRWINFSNPRVTPSHGSGITKYTYCVDIDTDLKEADIQLAIAKPNSRMFIPGNIVRYDGSNKTLCWPDTVINTNQGGNASYKFVSQAASSQAYEGPTVEPLNVSGSVEPYLGVVQGSQRDNDLYSFTYTARITDIGEHAVPWVELMVRPPNSSWRTVGEKKQYDPVKGKISWTVKPFGNESSFGDAEFKFKVDGLDTHIFKGPEIVAIYDEPSWIRSGANLYSYRAWFNSTEDLTIDLLYREYSDDSPGRNRANSSQNYEANSGRIIMTWPNLPAYRMFDFDIQISREG</sequence>
<evidence type="ECO:0000313" key="1">
    <source>
        <dbReference type="EMBL" id="MDF0589687.1"/>
    </source>
</evidence>
<name>A0ABT5X4S4_9EURY</name>
<accession>A0ABT5X4S4</accession>
<proteinExistence type="predicted"/>
<organism evidence="1 2">
    <name type="scientific">Candidatus Methanocrinis natronophilus</name>
    <dbReference type="NCBI Taxonomy" id="3033396"/>
    <lineage>
        <taxon>Archaea</taxon>
        <taxon>Methanobacteriati</taxon>
        <taxon>Methanobacteriota</taxon>
        <taxon>Stenosarchaea group</taxon>
        <taxon>Methanomicrobia</taxon>
        <taxon>Methanotrichales</taxon>
        <taxon>Methanotrichaceae</taxon>
        <taxon>Methanocrinis</taxon>
    </lineage>
</organism>
<gene>
    <name evidence="1" type="ORF">P0O15_00645</name>
</gene>
<comment type="caution">
    <text evidence="1">The sequence shown here is derived from an EMBL/GenBank/DDBJ whole genome shotgun (WGS) entry which is preliminary data.</text>
</comment>
<keyword evidence="2" id="KW-1185">Reference proteome</keyword>